<dbReference type="Proteomes" id="UP001295684">
    <property type="component" value="Unassembled WGS sequence"/>
</dbReference>
<feature type="compositionally biased region" description="Acidic residues" evidence="2">
    <location>
        <begin position="281"/>
        <end position="302"/>
    </location>
</feature>
<feature type="region of interest" description="Disordered" evidence="2">
    <location>
        <begin position="198"/>
        <end position="234"/>
    </location>
</feature>
<organism evidence="3 4">
    <name type="scientific">Euplotes crassus</name>
    <dbReference type="NCBI Taxonomy" id="5936"/>
    <lineage>
        <taxon>Eukaryota</taxon>
        <taxon>Sar</taxon>
        <taxon>Alveolata</taxon>
        <taxon>Ciliophora</taxon>
        <taxon>Intramacronucleata</taxon>
        <taxon>Spirotrichea</taxon>
        <taxon>Hypotrichia</taxon>
        <taxon>Euplotida</taxon>
        <taxon>Euplotidae</taxon>
        <taxon>Moneuplotes</taxon>
    </lineage>
</organism>
<feature type="coiled-coil region" evidence="1">
    <location>
        <begin position="12"/>
        <end position="45"/>
    </location>
</feature>
<evidence type="ECO:0000256" key="2">
    <source>
        <dbReference type="SAM" id="MobiDB-lite"/>
    </source>
</evidence>
<feature type="compositionally biased region" description="Basic and acidic residues" evidence="2">
    <location>
        <begin position="59"/>
        <end position="75"/>
    </location>
</feature>
<sequence length="524" mass="60289">MDSKLMGKNMPLEEYLALLDQQNKAKKAKEASDKSKILKKELEEREKGFNVFISGANQERADAANRKIKAKDASKSTKVLDQPPRRKWEPQSSQSSFGKPPDDQYMNPFEHRSNSFLSSKTDLDSPVKDAPKVRKKWDKKTKNAFDYDNDENDFLEDLGFHKDDGVEDSISKFSSHVAYNNDMPRKSDLCRTDSNVISEEGLDSSSNNVSVMRQTDRIPTREDIESSDNEEEDMEKLVMNASNAELEFMRQSLSNFQELMARETQEINNFRKETTPRIDENEHESDEDYNDDFEPADEDSDEEPQKDVYEIKSGSADSIEEELDIENDEDDTTNPIDNTVDEIQRNKISSMKPPTSSAKRAVSAQYQLRSLKPGKPKTTRFNNYEKSQKNTVIKALMEENEKFGIGEPEKRMKAQTKESRPFSTLMSREKQLLKTERNQEEGKYEDIKLEINDETSNTDFERESLPSSRHRDQKPTGGTTLLESDSKKLEILHKIERLSETQRAQLFLLLEHLEKGSLSKLPSV</sequence>
<dbReference type="EMBL" id="CAMPGE010005366">
    <property type="protein sequence ID" value="CAI2364218.1"/>
    <property type="molecule type" value="Genomic_DNA"/>
</dbReference>
<feature type="compositionally biased region" description="Polar residues" evidence="2">
    <location>
        <begin position="198"/>
        <end position="213"/>
    </location>
</feature>
<feature type="compositionally biased region" description="Acidic residues" evidence="2">
    <location>
        <begin position="318"/>
        <end position="332"/>
    </location>
</feature>
<feature type="compositionally biased region" description="Basic and acidic residues" evidence="2">
    <location>
        <begin position="267"/>
        <end position="280"/>
    </location>
</feature>
<protein>
    <submittedName>
        <fullName evidence="3">Uncharacterized protein</fullName>
    </submittedName>
</protein>
<evidence type="ECO:0000256" key="1">
    <source>
        <dbReference type="SAM" id="Coils"/>
    </source>
</evidence>
<evidence type="ECO:0000313" key="3">
    <source>
        <dbReference type="EMBL" id="CAI2364218.1"/>
    </source>
</evidence>
<feature type="region of interest" description="Disordered" evidence="2">
    <location>
        <begin position="267"/>
        <end position="360"/>
    </location>
</feature>
<feature type="compositionally biased region" description="Acidic residues" evidence="2">
    <location>
        <begin position="225"/>
        <end position="234"/>
    </location>
</feature>
<feature type="compositionally biased region" description="Polar residues" evidence="2">
    <location>
        <begin position="346"/>
        <end position="360"/>
    </location>
</feature>
<name>A0AAD1U920_EUPCR</name>
<accession>A0AAD1U920</accession>
<feature type="region of interest" description="Disordered" evidence="2">
    <location>
        <begin position="403"/>
        <end position="485"/>
    </location>
</feature>
<keyword evidence="4" id="KW-1185">Reference proteome</keyword>
<evidence type="ECO:0000313" key="4">
    <source>
        <dbReference type="Proteomes" id="UP001295684"/>
    </source>
</evidence>
<feature type="compositionally biased region" description="Basic and acidic residues" evidence="2">
    <location>
        <begin position="214"/>
        <end position="224"/>
    </location>
</feature>
<feature type="compositionally biased region" description="Basic and acidic residues" evidence="2">
    <location>
        <begin position="403"/>
        <end position="420"/>
    </location>
</feature>
<comment type="caution">
    <text evidence="3">The sequence shown here is derived from an EMBL/GenBank/DDBJ whole genome shotgun (WGS) entry which is preliminary data.</text>
</comment>
<reference evidence="3" key="1">
    <citation type="submission" date="2023-07" db="EMBL/GenBank/DDBJ databases">
        <authorList>
            <consortium name="AG Swart"/>
            <person name="Singh M."/>
            <person name="Singh A."/>
            <person name="Seah K."/>
            <person name="Emmerich C."/>
        </authorList>
    </citation>
    <scope>NUCLEOTIDE SEQUENCE</scope>
    <source>
        <strain evidence="3">DP1</strain>
    </source>
</reference>
<dbReference type="AlphaFoldDB" id="A0AAD1U920"/>
<feature type="compositionally biased region" description="Basic and acidic residues" evidence="2">
    <location>
        <begin position="121"/>
        <end position="132"/>
    </location>
</feature>
<feature type="compositionally biased region" description="Basic and acidic residues" evidence="2">
    <location>
        <begin position="459"/>
        <end position="474"/>
    </location>
</feature>
<proteinExistence type="predicted"/>
<feature type="compositionally biased region" description="Basic and acidic residues" evidence="2">
    <location>
        <begin position="427"/>
        <end position="451"/>
    </location>
</feature>
<feature type="region of interest" description="Disordered" evidence="2">
    <location>
        <begin position="55"/>
        <end position="138"/>
    </location>
</feature>
<keyword evidence="1" id="KW-0175">Coiled coil</keyword>
<gene>
    <name evidence="3" type="ORF">ECRASSUSDP1_LOCUS5561</name>
</gene>